<accession>X1EN53</accession>
<reference evidence="1" key="1">
    <citation type="journal article" date="2014" name="Front. Microbiol.">
        <title>High frequency of phylogenetically diverse reductive dehalogenase-homologous genes in deep subseafloor sedimentary metagenomes.</title>
        <authorList>
            <person name="Kawai M."/>
            <person name="Futagami T."/>
            <person name="Toyoda A."/>
            <person name="Takaki Y."/>
            <person name="Nishi S."/>
            <person name="Hori S."/>
            <person name="Arai W."/>
            <person name="Tsubouchi T."/>
            <person name="Morono Y."/>
            <person name="Uchiyama I."/>
            <person name="Ito T."/>
            <person name="Fujiyama A."/>
            <person name="Inagaki F."/>
            <person name="Takami H."/>
        </authorList>
    </citation>
    <scope>NUCLEOTIDE SEQUENCE</scope>
    <source>
        <strain evidence="1">Expedition CK06-06</strain>
    </source>
</reference>
<sequence length="59" mass="6740">MENLPFSFITIPIVADLSVGLRWGALKDIKGFDEIDIEELTKLSKESLKITKEKFEERG</sequence>
<dbReference type="AlphaFoldDB" id="X1EN53"/>
<proteinExistence type="predicted"/>
<gene>
    <name evidence="1" type="ORF">S01H4_62926</name>
</gene>
<dbReference type="EMBL" id="BART01037691">
    <property type="protein sequence ID" value="GAH10073.1"/>
    <property type="molecule type" value="Genomic_DNA"/>
</dbReference>
<protein>
    <submittedName>
        <fullName evidence="1">Uncharacterized protein</fullName>
    </submittedName>
</protein>
<organism evidence="1">
    <name type="scientific">marine sediment metagenome</name>
    <dbReference type="NCBI Taxonomy" id="412755"/>
    <lineage>
        <taxon>unclassified sequences</taxon>
        <taxon>metagenomes</taxon>
        <taxon>ecological metagenomes</taxon>
    </lineage>
</organism>
<evidence type="ECO:0000313" key="1">
    <source>
        <dbReference type="EMBL" id="GAH10073.1"/>
    </source>
</evidence>
<name>X1EN53_9ZZZZ</name>
<comment type="caution">
    <text evidence="1">The sequence shown here is derived from an EMBL/GenBank/DDBJ whole genome shotgun (WGS) entry which is preliminary data.</text>
</comment>